<keyword evidence="2" id="KW-1185">Reference proteome</keyword>
<dbReference type="Proteomes" id="UP000238479">
    <property type="component" value="Chromosome 1"/>
</dbReference>
<sequence length="89" mass="10225">MNDHICLNAGADHHEGWSFMNERTLFMNSLSFVDSKHSGPCISLLRKTGTVRVRCIPEHRLWSLNSCWTCFSDFFSSLCVFCFNVATFI</sequence>
<evidence type="ECO:0000313" key="1">
    <source>
        <dbReference type="EMBL" id="PRQ55563.1"/>
    </source>
</evidence>
<proteinExistence type="predicted"/>
<name>A0A2P6SA50_ROSCH</name>
<dbReference type="AlphaFoldDB" id="A0A2P6SA50"/>
<organism evidence="1 2">
    <name type="scientific">Rosa chinensis</name>
    <name type="common">China rose</name>
    <dbReference type="NCBI Taxonomy" id="74649"/>
    <lineage>
        <taxon>Eukaryota</taxon>
        <taxon>Viridiplantae</taxon>
        <taxon>Streptophyta</taxon>
        <taxon>Embryophyta</taxon>
        <taxon>Tracheophyta</taxon>
        <taxon>Spermatophyta</taxon>
        <taxon>Magnoliopsida</taxon>
        <taxon>eudicotyledons</taxon>
        <taxon>Gunneridae</taxon>
        <taxon>Pentapetalae</taxon>
        <taxon>rosids</taxon>
        <taxon>fabids</taxon>
        <taxon>Rosales</taxon>
        <taxon>Rosaceae</taxon>
        <taxon>Rosoideae</taxon>
        <taxon>Rosoideae incertae sedis</taxon>
        <taxon>Rosa</taxon>
    </lineage>
</organism>
<dbReference type="EMBL" id="PDCK01000039">
    <property type="protein sequence ID" value="PRQ55563.1"/>
    <property type="molecule type" value="Genomic_DNA"/>
</dbReference>
<reference evidence="1 2" key="1">
    <citation type="journal article" date="2018" name="Nat. Genet.">
        <title>The Rosa genome provides new insights in the design of modern roses.</title>
        <authorList>
            <person name="Bendahmane M."/>
        </authorList>
    </citation>
    <scope>NUCLEOTIDE SEQUENCE [LARGE SCALE GENOMIC DNA]</scope>
    <source>
        <strain evidence="2">cv. Old Blush</strain>
    </source>
</reference>
<accession>A0A2P6SA50</accession>
<dbReference type="Gramene" id="PRQ55563">
    <property type="protein sequence ID" value="PRQ55563"/>
    <property type="gene ID" value="RchiOBHm_Chr1g0325981"/>
</dbReference>
<gene>
    <name evidence="1" type="ORF">RchiOBHm_Chr1g0325981</name>
</gene>
<comment type="caution">
    <text evidence="1">The sequence shown here is derived from an EMBL/GenBank/DDBJ whole genome shotgun (WGS) entry which is preliminary data.</text>
</comment>
<protein>
    <submittedName>
        <fullName evidence="1">Uncharacterized protein</fullName>
    </submittedName>
</protein>
<evidence type="ECO:0000313" key="2">
    <source>
        <dbReference type="Proteomes" id="UP000238479"/>
    </source>
</evidence>